<comment type="caution">
    <text evidence="7">The sequence shown here is derived from an EMBL/GenBank/DDBJ whole genome shotgun (WGS) entry which is preliminary data.</text>
</comment>
<dbReference type="PANTHER" id="PTHR43619:SF2">
    <property type="entry name" value="S-ADENOSYL-L-METHIONINE-DEPENDENT METHYLTRANSFERASES SUPERFAMILY PROTEIN"/>
    <property type="match status" value="1"/>
</dbReference>
<gene>
    <name evidence="7" type="ORF">GCM10009613_34690</name>
</gene>
<proteinExistence type="inferred from homology"/>
<dbReference type="GO" id="GO:0008168">
    <property type="term" value="F:methyltransferase activity"/>
    <property type="evidence" value="ECO:0007669"/>
    <property type="project" value="UniProtKB-KW"/>
</dbReference>
<keyword evidence="5 6" id="KW-0949">S-adenosyl-L-methionine</keyword>
<name>A0ABN1XYR8_9PSEU</name>
<dbReference type="Pfam" id="PF04072">
    <property type="entry name" value="LCM"/>
    <property type="match status" value="1"/>
</dbReference>
<dbReference type="Gene3D" id="3.40.50.150">
    <property type="entry name" value="Vaccinia Virus protein VP39"/>
    <property type="match status" value="1"/>
</dbReference>
<evidence type="ECO:0000256" key="6">
    <source>
        <dbReference type="RuleBase" id="RU362030"/>
    </source>
</evidence>
<evidence type="ECO:0000256" key="2">
    <source>
        <dbReference type="ARBA" id="ARBA00008138"/>
    </source>
</evidence>
<organism evidence="7 8">
    <name type="scientific">Pseudonocardia kongjuensis</name>
    <dbReference type="NCBI Taxonomy" id="102227"/>
    <lineage>
        <taxon>Bacteria</taxon>
        <taxon>Bacillati</taxon>
        <taxon>Actinomycetota</taxon>
        <taxon>Actinomycetes</taxon>
        <taxon>Pseudonocardiales</taxon>
        <taxon>Pseudonocardiaceae</taxon>
        <taxon>Pseudonocardia</taxon>
    </lineage>
</organism>
<keyword evidence="8" id="KW-1185">Reference proteome</keyword>
<evidence type="ECO:0000313" key="7">
    <source>
        <dbReference type="EMBL" id="GAA1391699.1"/>
    </source>
</evidence>
<protein>
    <recommendedName>
        <fullName evidence="6">S-adenosyl-L-methionine-dependent methyltransferase</fullName>
        <ecNumber evidence="6">2.1.1.-</ecNumber>
    </recommendedName>
</protein>
<evidence type="ECO:0000256" key="4">
    <source>
        <dbReference type="ARBA" id="ARBA00022679"/>
    </source>
</evidence>
<comment type="similarity">
    <text evidence="2 6">Belongs to the UPF0677 family.</text>
</comment>
<dbReference type="GO" id="GO:0032259">
    <property type="term" value="P:methylation"/>
    <property type="evidence" value="ECO:0007669"/>
    <property type="project" value="UniProtKB-KW"/>
</dbReference>
<evidence type="ECO:0000256" key="5">
    <source>
        <dbReference type="ARBA" id="ARBA00022691"/>
    </source>
</evidence>
<dbReference type="NCBIfam" id="TIGR00027">
    <property type="entry name" value="mthyl_TIGR00027"/>
    <property type="match status" value="1"/>
</dbReference>
<sequence length="288" mass="31265">MADSTEIWDIASQIGTTAVVAAACRAVEHHRDDSIVSDPYAEPLVEAARLPFPIPTRPAPDAANWRAMSDLLGTRGRFFDDVLEQAVDDGIRQVVILAAGLDTRAQRLGWPSGTVVFEIEQPAVLDFKMEVLDTLGAAASCDHRPVGHDLRGDWAAALDAAGFDRSSPSVWIAEGLLYYLTPAAQQGLLETVDMLAAPGSRWATEDDPAFLDRMNDPEARAASESMGVDLRILLEAGSRPDPESWLLANRWVVESRRLRTAAAGYGRVLDPLTDRTNGSFVLTSSRKV</sequence>
<evidence type="ECO:0000256" key="3">
    <source>
        <dbReference type="ARBA" id="ARBA00022603"/>
    </source>
</evidence>
<accession>A0ABN1XYR8</accession>
<dbReference type="EMBL" id="BAAAJK010000014">
    <property type="protein sequence ID" value="GAA1391699.1"/>
    <property type="molecule type" value="Genomic_DNA"/>
</dbReference>
<dbReference type="InterPro" id="IPR007213">
    <property type="entry name" value="Ppm1/Ppm2/Tcmp"/>
</dbReference>
<keyword evidence="4" id="KW-0808">Transferase</keyword>
<dbReference type="EC" id="2.1.1.-" evidence="6"/>
<dbReference type="RefSeq" id="WP_344023658.1">
    <property type="nucleotide sequence ID" value="NZ_BAAAJK010000014.1"/>
</dbReference>
<dbReference type="PANTHER" id="PTHR43619">
    <property type="entry name" value="S-ADENOSYL-L-METHIONINE-DEPENDENT METHYLTRANSFERASE YKTD-RELATED"/>
    <property type="match status" value="1"/>
</dbReference>
<dbReference type="InterPro" id="IPR011610">
    <property type="entry name" value="SAM_mthyl_Trfase_ML2640-like"/>
</dbReference>
<evidence type="ECO:0000256" key="1">
    <source>
        <dbReference type="ARBA" id="ARBA00003907"/>
    </source>
</evidence>
<keyword evidence="3 6" id="KW-0489">Methyltransferase</keyword>
<reference evidence="7 8" key="1">
    <citation type="journal article" date="2019" name="Int. J. Syst. Evol. Microbiol.">
        <title>The Global Catalogue of Microorganisms (GCM) 10K type strain sequencing project: providing services to taxonomists for standard genome sequencing and annotation.</title>
        <authorList>
            <consortium name="The Broad Institute Genomics Platform"/>
            <consortium name="The Broad Institute Genome Sequencing Center for Infectious Disease"/>
            <person name="Wu L."/>
            <person name="Ma J."/>
        </authorList>
    </citation>
    <scope>NUCLEOTIDE SEQUENCE [LARGE SCALE GENOMIC DNA]</scope>
    <source>
        <strain evidence="7 8">JCM 11896</strain>
    </source>
</reference>
<dbReference type="SUPFAM" id="SSF53335">
    <property type="entry name" value="S-adenosyl-L-methionine-dependent methyltransferases"/>
    <property type="match status" value="1"/>
</dbReference>
<dbReference type="Proteomes" id="UP001501414">
    <property type="component" value="Unassembled WGS sequence"/>
</dbReference>
<evidence type="ECO:0000313" key="8">
    <source>
        <dbReference type="Proteomes" id="UP001501414"/>
    </source>
</evidence>
<comment type="function">
    <text evidence="1 6">Exhibits S-adenosyl-L-methionine-dependent methyltransferase activity.</text>
</comment>
<dbReference type="InterPro" id="IPR029063">
    <property type="entry name" value="SAM-dependent_MTases_sf"/>
</dbReference>